<sequence length="174" mass="18516">MRRKSSDSTAAALLTLLAGSLLLPVLLVGVVFLLIGLNRGSGPGPYTVIFAKAGDECGAMGQYLDASTGKPLQCMGPGGFRTASLEFPGFSREQNDEVRHWLTTLAEDGELSVFDHRSVQAKIDGIAAGLPPGTRVERESGTTEIWIGAALTAVGLSVGSGFAWRWYRDRRTGF</sequence>
<gene>
    <name evidence="2" type="ORF">CFP71_04335</name>
</gene>
<organism evidence="2 3">
    <name type="scientific">Amycolatopsis thailandensis</name>
    <dbReference type="NCBI Taxonomy" id="589330"/>
    <lineage>
        <taxon>Bacteria</taxon>
        <taxon>Bacillati</taxon>
        <taxon>Actinomycetota</taxon>
        <taxon>Actinomycetes</taxon>
        <taxon>Pseudonocardiales</taxon>
        <taxon>Pseudonocardiaceae</taxon>
        <taxon>Amycolatopsis</taxon>
    </lineage>
</organism>
<reference evidence="2 3" key="1">
    <citation type="submission" date="2017-07" db="EMBL/GenBank/DDBJ databases">
        <title>Amycolatopsis thailandensis Genome sequencing and assembly.</title>
        <authorList>
            <person name="Kaur N."/>
            <person name="Mayilraj S."/>
        </authorList>
    </citation>
    <scope>NUCLEOTIDE SEQUENCE [LARGE SCALE GENOMIC DNA]</scope>
    <source>
        <strain evidence="2 3">JCM 16380</strain>
    </source>
</reference>
<feature type="transmembrane region" description="Helical" evidence="1">
    <location>
        <begin position="12"/>
        <end position="37"/>
    </location>
</feature>
<keyword evidence="1" id="KW-0812">Transmembrane</keyword>
<dbReference type="RefSeq" id="WP_093932523.1">
    <property type="nucleotide sequence ID" value="NZ_JBHUSO010000014.1"/>
</dbReference>
<name>A0A229SH57_9PSEU</name>
<evidence type="ECO:0000256" key="1">
    <source>
        <dbReference type="SAM" id="Phobius"/>
    </source>
</evidence>
<evidence type="ECO:0000313" key="2">
    <source>
        <dbReference type="EMBL" id="OXM58237.1"/>
    </source>
</evidence>
<protein>
    <submittedName>
        <fullName evidence="2">Uncharacterized protein</fullName>
    </submittedName>
</protein>
<dbReference type="OrthoDB" id="3637318at2"/>
<keyword evidence="1" id="KW-1133">Transmembrane helix</keyword>
<proteinExistence type="predicted"/>
<keyword evidence="3" id="KW-1185">Reference proteome</keyword>
<accession>A0A229SH57</accession>
<dbReference type="EMBL" id="NMQT01000015">
    <property type="protein sequence ID" value="OXM58237.1"/>
    <property type="molecule type" value="Genomic_DNA"/>
</dbReference>
<dbReference type="AlphaFoldDB" id="A0A229SH57"/>
<evidence type="ECO:0000313" key="3">
    <source>
        <dbReference type="Proteomes" id="UP000215223"/>
    </source>
</evidence>
<comment type="caution">
    <text evidence="2">The sequence shown here is derived from an EMBL/GenBank/DDBJ whole genome shotgun (WGS) entry which is preliminary data.</text>
</comment>
<dbReference type="Proteomes" id="UP000215223">
    <property type="component" value="Unassembled WGS sequence"/>
</dbReference>
<feature type="transmembrane region" description="Helical" evidence="1">
    <location>
        <begin position="145"/>
        <end position="167"/>
    </location>
</feature>
<keyword evidence="1" id="KW-0472">Membrane</keyword>